<organism evidence="1 2">
    <name type="scientific">Adineta ricciae</name>
    <name type="common">Rotifer</name>
    <dbReference type="NCBI Taxonomy" id="249248"/>
    <lineage>
        <taxon>Eukaryota</taxon>
        <taxon>Metazoa</taxon>
        <taxon>Spiralia</taxon>
        <taxon>Gnathifera</taxon>
        <taxon>Rotifera</taxon>
        <taxon>Eurotatoria</taxon>
        <taxon>Bdelloidea</taxon>
        <taxon>Adinetida</taxon>
        <taxon>Adinetidae</taxon>
        <taxon>Adineta</taxon>
    </lineage>
</organism>
<dbReference type="InterPro" id="IPR016024">
    <property type="entry name" value="ARM-type_fold"/>
</dbReference>
<accession>A0A816HGW6</accession>
<sequence length="300" mass="34394">MLPRYVSILNKHMKAVNEWHRPMMRAVHNLIITIIYAEDYFSLHAKNESFRALIDHLLQLIGEPTLINKIRPDTKNMESLLVDATLIVFSILVYEPDALDYMKQRNAADTFRKLSAVPSETIVLNSYMLLACTMSDNDIQTSQDDLPKLLSNTMSLLEKNIRIRHEASHNQNINPENADRSILQLVETLKSLAFHDQIKAEVVSKGLIPVLYDYYEKLYGLSKEVLLECIWTLSFNEQIAQQLRDHAQLLHSLQSIPRIVDPNLQQNTIRRSHSYSSLRNSGFTVSNEATSNGMRKMADG</sequence>
<dbReference type="EMBL" id="CAJNOR010016955">
    <property type="protein sequence ID" value="CAF1686387.1"/>
    <property type="molecule type" value="Genomic_DNA"/>
</dbReference>
<evidence type="ECO:0000313" key="1">
    <source>
        <dbReference type="EMBL" id="CAF1686387.1"/>
    </source>
</evidence>
<name>A0A816HGW6_ADIRI</name>
<comment type="caution">
    <text evidence="1">The sequence shown here is derived from an EMBL/GenBank/DDBJ whole genome shotgun (WGS) entry which is preliminary data.</text>
</comment>
<evidence type="ECO:0000313" key="2">
    <source>
        <dbReference type="Proteomes" id="UP000663828"/>
    </source>
</evidence>
<gene>
    <name evidence="1" type="ORF">XAT740_LOCUS62028</name>
</gene>
<keyword evidence="2" id="KW-1185">Reference proteome</keyword>
<dbReference type="SUPFAM" id="SSF48371">
    <property type="entry name" value="ARM repeat"/>
    <property type="match status" value="1"/>
</dbReference>
<proteinExistence type="predicted"/>
<dbReference type="AlphaFoldDB" id="A0A816HGW6"/>
<dbReference type="Proteomes" id="UP000663828">
    <property type="component" value="Unassembled WGS sequence"/>
</dbReference>
<protein>
    <submittedName>
        <fullName evidence="1">Uncharacterized protein</fullName>
    </submittedName>
</protein>
<feature type="non-terminal residue" evidence="1">
    <location>
        <position position="300"/>
    </location>
</feature>
<reference evidence="1" key="1">
    <citation type="submission" date="2021-02" db="EMBL/GenBank/DDBJ databases">
        <authorList>
            <person name="Nowell W R."/>
        </authorList>
    </citation>
    <scope>NUCLEOTIDE SEQUENCE</scope>
</reference>